<comment type="caution">
    <text evidence="1">The sequence shown here is derived from an EMBL/GenBank/DDBJ whole genome shotgun (WGS) entry which is preliminary data.</text>
</comment>
<organism evidence="1 2">
    <name type="scientific">Metabacillus idriensis</name>
    <dbReference type="NCBI Taxonomy" id="324768"/>
    <lineage>
        <taxon>Bacteria</taxon>
        <taxon>Bacillati</taxon>
        <taxon>Bacillota</taxon>
        <taxon>Bacilli</taxon>
        <taxon>Bacillales</taxon>
        <taxon>Bacillaceae</taxon>
        <taxon>Metabacillus</taxon>
    </lineage>
</organism>
<proteinExistence type="predicted"/>
<dbReference type="EMBL" id="WKKF01000002">
    <property type="protein sequence ID" value="MRX54405.1"/>
    <property type="molecule type" value="Genomic_DNA"/>
</dbReference>
<accession>A0A6I2M7Z1</accession>
<gene>
    <name evidence="1" type="ORF">GJU41_10510</name>
</gene>
<keyword evidence="2" id="KW-1185">Reference proteome</keyword>
<dbReference type="Proteomes" id="UP000441585">
    <property type="component" value="Unassembled WGS sequence"/>
</dbReference>
<dbReference type="InterPro" id="IPR037247">
    <property type="entry name" value="YvfG_sf"/>
</dbReference>
<evidence type="ECO:0000313" key="2">
    <source>
        <dbReference type="Proteomes" id="UP000441585"/>
    </source>
</evidence>
<reference evidence="1 2" key="1">
    <citation type="submission" date="2019-11" db="EMBL/GenBank/DDBJ databases">
        <title>Bacillus idriensis genome.</title>
        <authorList>
            <person name="Konopka E.N."/>
            <person name="Newman J.D."/>
        </authorList>
    </citation>
    <scope>NUCLEOTIDE SEQUENCE [LARGE SCALE GENOMIC DNA]</scope>
    <source>
        <strain evidence="1 2">DSM 19097</strain>
    </source>
</reference>
<dbReference type="RefSeq" id="WP_070878068.1">
    <property type="nucleotide sequence ID" value="NZ_CAJFZX010000012.1"/>
</dbReference>
<evidence type="ECO:0000313" key="1">
    <source>
        <dbReference type="EMBL" id="MRX54405.1"/>
    </source>
</evidence>
<dbReference type="AlphaFoldDB" id="A0A6I2M7Z1"/>
<name>A0A6I2M7Z1_9BACI</name>
<dbReference type="SUPFAM" id="SSF158388">
    <property type="entry name" value="YvfG-like"/>
    <property type="match status" value="1"/>
</dbReference>
<dbReference type="Pfam" id="PF09628">
    <property type="entry name" value="YvfG"/>
    <property type="match status" value="1"/>
</dbReference>
<dbReference type="Gene3D" id="6.10.140.40">
    <property type="match status" value="1"/>
</dbReference>
<sequence length="72" mass="8446">MSELFSVPYFEQNFKEHIKQNEGHVPKLDAMNRYYRSVVSALVQDQLTKNSVVLKRIQNLDEAYNTIKSINN</sequence>
<dbReference type="InterPro" id="IPR018590">
    <property type="entry name" value="Uncharacterised_YvfG"/>
</dbReference>
<protein>
    <submittedName>
        <fullName evidence="1">Uncharacterized protein</fullName>
    </submittedName>
</protein>